<comment type="caution">
    <text evidence="1">The sequence shown here is derived from an EMBL/GenBank/DDBJ whole genome shotgun (WGS) entry which is preliminary data.</text>
</comment>
<gene>
    <name evidence="1" type="ORF">GcM3_082042</name>
</gene>
<proteinExistence type="predicted"/>
<evidence type="ECO:0000313" key="2">
    <source>
        <dbReference type="Proteomes" id="UP000283383"/>
    </source>
</evidence>
<reference evidence="1 2" key="1">
    <citation type="journal article" date="2018" name="BMC Genomics">
        <title>Comparative genome analyses reveal sequence features reflecting distinct modes of host-adaptation between dicot and monocot powdery mildew.</title>
        <authorList>
            <person name="Wu Y."/>
            <person name="Ma X."/>
            <person name="Pan Z."/>
            <person name="Kale S.D."/>
            <person name="Song Y."/>
            <person name="King H."/>
            <person name="Zhang Q."/>
            <person name="Presley C."/>
            <person name="Deng X."/>
            <person name="Wei C.I."/>
            <person name="Xiao S."/>
        </authorList>
    </citation>
    <scope>NUCLEOTIDE SEQUENCE [LARGE SCALE GENOMIC DNA]</scope>
    <source>
        <strain evidence="1">UMSG3</strain>
    </source>
</reference>
<dbReference type="Proteomes" id="UP000283383">
    <property type="component" value="Unassembled WGS sequence"/>
</dbReference>
<sequence length="52" mass="5958">METVGTRYLLVEAGEEDDHEELIAITYEQAKKGANMLELYLLRHEGTIVHNL</sequence>
<protein>
    <submittedName>
        <fullName evidence="1">Uncharacterized protein</fullName>
    </submittedName>
</protein>
<organism evidence="1 2">
    <name type="scientific">Golovinomyces cichoracearum</name>
    <dbReference type="NCBI Taxonomy" id="62708"/>
    <lineage>
        <taxon>Eukaryota</taxon>
        <taxon>Fungi</taxon>
        <taxon>Dikarya</taxon>
        <taxon>Ascomycota</taxon>
        <taxon>Pezizomycotina</taxon>
        <taxon>Leotiomycetes</taxon>
        <taxon>Erysiphales</taxon>
        <taxon>Erysiphaceae</taxon>
        <taxon>Golovinomyces</taxon>
    </lineage>
</organism>
<name>A0A420IMQ6_9PEZI</name>
<keyword evidence="2" id="KW-1185">Reference proteome</keyword>
<evidence type="ECO:0000313" key="1">
    <source>
        <dbReference type="EMBL" id="RKF75838.1"/>
    </source>
</evidence>
<dbReference type="EMBL" id="MCBQ01008258">
    <property type="protein sequence ID" value="RKF75838.1"/>
    <property type="molecule type" value="Genomic_DNA"/>
</dbReference>
<dbReference type="AlphaFoldDB" id="A0A420IMQ6"/>
<accession>A0A420IMQ6</accession>